<dbReference type="SUPFAM" id="SSF46785">
    <property type="entry name" value="Winged helix' DNA-binding domain"/>
    <property type="match status" value="1"/>
</dbReference>
<dbReference type="STRING" id="1121316.SAMN02745207_03778"/>
<dbReference type="RefSeq" id="WP_073340612.1">
    <property type="nucleotide sequence ID" value="NZ_FQXM01000032.1"/>
</dbReference>
<evidence type="ECO:0000256" key="3">
    <source>
        <dbReference type="ARBA" id="ARBA00023163"/>
    </source>
</evidence>
<dbReference type="PANTHER" id="PTHR42756:SF1">
    <property type="entry name" value="TRANSCRIPTIONAL REPRESSOR OF EMRAB OPERON"/>
    <property type="match status" value="1"/>
</dbReference>
<dbReference type="InterPro" id="IPR036390">
    <property type="entry name" value="WH_DNA-bd_sf"/>
</dbReference>
<evidence type="ECO:0000313" key="6">
    <source>
        <dbReference type="Proteomes" id="UP000184447"/>
    </source>
</evidence>
<dbReference type="GO" id="GO:0003677">
    <property type="term" value="F:DNA binding"/>
    <property type="evidence" value="ECO:0007669"/>
    <property type="project" value="UniProtKB-KW"/>
</dbReference>
<dbReference type="Gene3D" id="1.10.10.10">
    <property type="entry name" value="Winged helix-like DNA-binding domain superfamily/Winged helix DNA-binding domain"/>
    <property type="match status" value="1"/>
</dbReference>
<sequence length="145" mass="16715">MKADNTISKISRIKEYTNKLIVEELINRGYNGLAPSHGDIIAALLKKGEMTKTEISNSICRDRSTVTVLVRKLNELGYLSTRTNEEDSRYSMVFLTEKGKELKEDFIEISEKLYSIQYIGMTEEQIKSFKDGLEMVYDNFKKNNL</sequence>
<evidence type="ECO:0000259" key="4">
    <source>
        <dbReference type="PROSITE" id="PS50995"/>
    </source>
</evidence>
<evidence type="ECO:0000313" key="5">
    <source>
        <dbReference type="EMBL" id="SHI00908.1"/>
    </source>
</evidence>
<organism evidence="5 6">
    <name type="scientific">Clostridium grantii DSM 8605</name>
    <dbReference type="NCBI Taxonomy" id="1121316"/>
    <lineage>
        <taxon>Bacteria</taxon>
        <taxon>Bacillati</taxon>
        <taxon>Bacillota</taxon>
        <taxon>Clostridia</taxon>
        <taxon>Eubacteriales</taxon>
        <taxon>Clostridiaceae</taxon>
        <taxon>Clostridium</taxon>
    </lineage>
</organism>
<name>A0A1M5XMX6_9CLOT</name>
<dbReference type="Proteomes" id="UP000184447">
    <property type="component" value="Unassembled WGS sequence"/>
</dbReference>
<accession>A0A1M5XMX6</accession>
<reference evidence="5 6" key="1">
    <citation type="submission" date="2016-11" db="EMBL/GenBank/DDBJ databases">
        <authorList>
            <person name="Jaros S."/>
            <person name="Januszkiewicz K."/>
            <person name="Wedrychowicz H."/>
        </authorList>
    </citation>
    <scope>NUCLEOTIDE SEQUENCE [LARGE SCALE GENOMIC DNA]</scope>
    <source>
        <strain evidence="5 6">DSM 8605</strain>
    </source>
</reference>
<evidence type="ECO:0000256" key="2">
    <source>
        <dbReference type="ARBA" id="ARBA00023125"/>
    </source>
</evidence>
<dbReference type="GO" id="GO:0003700">
    <property type="term" value="F:DNA-binding transcription factor activity"/>
    <property type="evidence" value="ECO:0007669"/>
    <property type="project" value="InterPro"/>
</dbReference>
<dbReference type="AlphaFoldDB" id="A0A1M5XMX6"/>
<dbReference type="SMART" id="SM00347">
    <property type="entry name" value="HTH_MARR"/>
    <property type="match status" value="1"/>
</dbReference>
<keyword evidence="6" id="KW-1185">Reference proteome</keyword>
<dbReference type="InterPro" id="IPR000835">
    <property type="entry name" value="HTH_MarR-typ"/>
</dbReference>
<feature type="domain" description="HTH marR-type" evidence="4">
    <location>
        <begin position="1"/>
        <end position="138"/>
    </location>
</feature>
<keyword evidence="2 5" id="KW-0238">DNA-binding</keyword>
<evidence type="ECO:0000256" key="1">
    <source>
        <dbReference type="ARBA" id="ARBA00023015"/>
    </source>
</evidence>
<protein>
    <submittedName>
        <fullName evidence="5">DNA-binding transcriptional regulator, MarR family</fullName>
    </submittedName>
</protein>
<proteinExistence type="predicted"/>
<gene>
    <name evidence="5" type="ORF">SAMN02745207_03778</name>
</gene>
<dbReference type="Pfam" id="PF01047">
    <property type="entry name" value="MarR"/>
    <property type="match status" value="1"/>
</dbReference>
<keyword evidence="1" id="KW-0805">Transcription regulation</keyword>
<dbReference type="PROSITE" id="PS50995">
    <property type="entry name" value="HTH_MARR_2"/>
    <property type="match status" value="1"/>
</dbReference>
<keyword evidence="3" id="KW-0804">Transcription</keyword>
<dbReference type="OrthoDB" id="9799663at2"/>
<dbReference type="InterPro" id="IPR036388">
    <property type="entry name" value="WH-like_DNA-bd_sf"/>
</dbReference>
<dbReference type="PANTHER" id="PTHR42756">
    <property type="entry name" value="TRANSCRIPTIONAL REGULATOR, MARR"/>
    <property type="match status" value="1"/>
</dbReference>
<dbReference type="EMBL" id="FQXM01000032">
    <property type="protein sequence ID" value="SHI00908.1"/>
    <property type="molecule type" value="Genomic_DNA"/>
</dbReference>